<accession>A0A5B7G7Q3</accession>
<protein>
    <submittedName>
        <fullName evidence="1">Uncharacterized protein</fullName>
    </submittedName>
</protein>
<gene>
    <name evidence="1" type="ORF">E2C01_046425</name>
</gene>
<name>A0A5B7G7Q3_PORTR</name>
<proteinExistence type="predicted"/>
<reference evidence="1 2" key="1">
    <citation type="submission" date="2019-05" db="EMBL/GenBank/DDBJ databases">
        <title>Another draft genome of Portunus trituberculatus and its Hox gene families provides insights of decapod evolution.</title>
        <authorList>
            <person name="Jeong J.-H."/>
            <person name="Song I."/>
            <person name="Kim S."/>
            <person name="Choi T."/>
            <person name="Kim D."/>
            <person name="Ryu S."/>
            <person name="Kim W."/>
        </authorList>
    </citation>
    <scope>NUCLEOTIDE SEQUENCE [LARGE SCALE GENOMIC DNA]</scope>
    <source>
        <tissue evidence="1">Muscle</tissue>
    </source>
</reference>
<organism evidence="1 2">
    <name type="scientific">Portunus trituberculatus</name>
    <name type="common">Swimming crab</name>
    <name type="synonym">Neptunus trituberculatus</name>
    <dbReference type="NCBI Taxonomy" id="210409"/>
    <lineage>
        <taxon>Eukaryota</taxon>
        <taxon>Metazoa</taxon>
        <taxon>Ecdysozoa</taxon>
        <taxon>Arthropoda</taxon>
        <taxon>Crustacea</taxon>
        <taxon>Multicrustacea</taxon>
        <taxon>Malacostraca</taxon>
        <taxon>Eumalacostraca</taxon>
        <taxon>Eucarida</taxon>
        <taxon>Decapoda</taxon>
        <taxon>Pleocyemata</taxon>
        <taxon>Brachyura</taxon>
        <taxon>Eubrachyura</taxon>
        <taxon>Portunoidea</taxon>
        <taxon>Portunidae</taxon>
        <taxon>Portuninae</taxon>
        <taxon>Portunus</taxon>
    </lineage>
</organism>
<dbReference type="EMBL" id="VSRR010010977">
    <property type="protein sequence ID" value="MPC52554.1"/>
    <property type="molecule type" value="Genomic_DNA"/>
</dbReference>
<dbReference type="AlphaFoldDB" id="A0A5B7G7Q3"/>
<evidence type="ECO:0000313" key="1">
    <source>
        <dbReference type="EMBL" id="MPC52554.1"/>
    </source>
</evidence>
<sequence>MAAKSGCVQRFATLHTPSQRWSDGPRCPAFPFPASLMTSDPEIGSDPLIGPALARQGHEILTISIGSVFHLSCVFISAGSNNHSEDSMFPPIFFGGIVNCLDWFTRRM</sequence>
<evidence type="ECO:0000313" key="2">
    <source>
        <dbReference type="Proteomes" id="UP000324222"/>
    </source>
</evidence>
<comment type="caution">
    <text evidence="1">The sequence shown here is derived from an EMBL/GenBank/DDBJ whole genome shotgun (WGS) entry which is preliminary data.</text>
</comment>
<keyword evidence="2" id="KW-1185">Reference proteome</keyword>
<dbReference type="Proteomes" id="UP000324222">
    <property type="component" value="Unassembled WGS sequence"/>
</dbReference>